<feature type="region of interest" description="Disordered" evidence="3">
    <location>
        <begin position="162"/>
        <end position="276"/>
    </location>
</feature>
<reference evidence="5" key="1">
    <citation type="submission" date="2023-11" db="EMBL/GenBank/DDBJ databases">
        <authorList>
            <person name="De Vega J J."/>
            <person name="De Vega J J."/>
        </authorList>
    </citation>
    <scope>NUCLEOTIDE SEQUENCE</scope>
</reference>
<dbReference type="Gene3D" id="1.25.10.10">
    <property type="entry name" value="Leucine-rich Repeat Variant"/>
    <property type="match status" value="1"/>
</dbReference>
<feature type="repeat" description="Pumilio" evidence="2">
    <location>
        <begin position="743"/>
        <end position="778"/>
    </location>
</feature>
<protein>
    <recommendedName>
        <fullName evidence="4">PUM-HD domain-containing protein</fullName>
    </recommendedName>
</protein>
<dbReference type="InterPro" id="IPR033133">
    <property type="entry name" value="PUM-HD"/>
</dbReference>
<keyword evidence="6" id="KW-1185">Reference proteome</keyword>
<feature type="compositionally biased region" description="Low complexity" evidence="3">
    <location>
        <begin position="238"/>
        <end position="275"/>
    </location>
</feature>
<feature type="compositionally biased region" description="Polar residues" evidence="3">
    <location>
        <begin position="196"/>
        <end position="211"/>
    </location>
</feature>
<organism evidence="5 6">
    <name type="scientific">Mycena citricolor</name>
    <dbReference type="NCBI Taxonomy" id="2018698"/>
    <lineage>
        <taxon>Eukaryota</taxon>
        <taxon>Fungi</taxon>
        <taxon>Dikarya</taxon>
        <taxon>Basidiomycota</taxon>
        <taxon>Agaricomycotina</taxon>
        <taxon>Agaricomycetes</taxon>
        <taxon>Agaricomycetidae</taxon>
        <taxon>Agaricales</taxon>
        <taxon>Marasmiineae</taxon>
        <taxon>Mycenaceae</taxon>
        <taxon>Mycena</taxon>
    </lineage>
</organism>
<evidence type="ECO:0000259" key="4">
    <source>
        <dbReference type="PROSITE" id="PS50303"/>
    </source>
</evidence>
<evidence type="ECO:0000256" key="2">
    <source>
        <dbReference type="PROSITE-ProRule" id="PRU00317"/>
    </source>
</evidence>
<feature type="repeat" description="Pumilio" evidence="2">
    <location>
        <begin position="662"/>
        <end position="701"/>
    </location>
</feature>
<dbReference type="Proteomes" id="UP001295794">
    <property type="component" value="Unassembled WGS sequence"/>
</dbReference>
<dbReference type="SUPFAM" id="SSF48371">
    <property type="entry name" value="ARM repeat"/>
    <property type="match status" value="1"/>
</dbReference>
<dbReference type="PROSITE" id="PS50303">
    <property type="entry name" value="PUM_HD"/>
    <property type="match status" value="1"/>
</dbReference>
<dbReference type="GO" id="GO:0005737">
    <property type="term" value="C:cytoplasm"/>
    <property type="evidence" value="ECO:0007669"/>
    <property type="project" value="TreeGrafter"/>
</dbReference>
<feature type="compositionally biased region" description="Polar residues" evidence="3">
    <location>
        <begin position="174"/>
        <end position="184"/>
    </location>
</feature>
<feature type="compositionally biased region" description="Pro residues" evidence="3">
    <location>
        <begin position="10"/>
        <end position="23"/>
    </location>
</feature>
<comment type="caution">
    <text evidence="5">The sequence shown here is derived from an EMBL/GenBank/DDBJ whole genome shotgun (WGS) entry which is preliminary data.</text>
</comment>
<dbReference type="EMBL" id="CAVNYO010000169">
    <property type="protein sequence ID" value="CAK5270730.1"/>
    <property type="molecule type" value="Genomic_DNA"/>
</dbReference>
<dbReference type="SMART" id="SM00025">
    <property type="entry name" value="Pumilio"/>
    <property type="match status" value="6"/>
</dbReference>
<proteinExistence type="predicted"/>
<feature type="compositionally biased region" description="Low complexity" evidence="3">
    <location>
        <begin position="24"/>
        <end position="40"/>
    </location>
</feature>
<feature type="domain" description="PUM-HD" evidence="4">
    <location>
        <begin position="569"/>
        <end position="925"/>
    </location>
</feature>
<evidence type="ECO:0000256" key="1">
    <source>
        <dbReference type="ARBA" id="ARBA00022737"/>
    </source>
</evidence>
<dbReference type="AlphaFoldDB" id="A0AAD2JZK0"/>
<name>A0AAD2JZK0_9AGAR</name>
<feature type="compositionally biased region" description="Low complexity" evidence="3">
    <location>
        <begin position="212"/>
        <end position="227"/>
    </location>
</feature>
<keyword evidence="1" id="KW-0677">Repeat</keyword>
<dbReference type="PANTHER" id="PTHR12537">
    <property type="entry name" value="RNA BINDING PROTEIN PUMILIO-RELATED"/>
    <property type="match status" value="1"/>
</dbReference>
<sequence>MQQQQQQQQHPPPPPPLALPSPIVPLSASPSSITSTSSVPVQPPPPASQPAPAPGVTTSSNSTTANPSGTLASSIWAPQPHAGDPMWPRALDAYVSHHQQQQGFSLGVNPPAGTGNGRRYAPAPGYGAIGGGMVGGDETSMSMGMMSLRDDSSHVEQLLRTLNLNSPSPPPSMHQGQPNQQLTSPRHPVHGYAPQLSYSPHRLQSQAQPQTPGSARSSSSSSPSSAGKRGKPPMLDLSFASSTTSTSSSSGANTSGSGSFCLSSDSNTSGTSGTSGDEEGGCFAYGGMNVGTGMGAAPVSPGYVYQQQQIQQQIQQERQQHVPMGAYTQHQVQQQQPDSPASDLSPLALLTPLDSPGLGGSAGFSVGTGIGGPGMGLGLGGLGGSLGSPTSHGLGLGQLSPPASYPYLKERLYTTGNNHHYGVNNNAYELDPPSPGLLSGLPPLTSTGSGLGSFGSGAALGGRYGSVSSVPLTPPGLGLGMGLGRDSGESGLGMGLSASIHANNGPDLRQENALFGSEYLGRRGAAARLHHQPQGDWIRTREFLEGGAAEHQRKNQISSDWDAFGVGHVRERTGAEPINFLSLLHPSSSPPYASFVSRIIKSADQQASIFLQQKLKVAGPEERGRIVDAICARGAEMMMHRFGNWAVQRCLEAAGSADERRRIVGCMRGRVVDLATNCYGCHVLQKALDCDEEDVRLLIVSELLLGDPAATLVNKHASHVWSKVMELSWTPPAPPIFAYVNKALKGKWAALACHETGSLVVQHAFENLEDAAKDGIVDELLGQGPAVFSEVAKSQWGAYCVQHILEHGSQQHRLKTLEHLLGGLLEFATNEQGSKSVMKALKEGGKDTLDRIVQRMCEPAKGASRRALIVDLALSLTGSQLIASVLPAADKDQRALLYDCIRGHIVTLRGCKTGSKVIWLFDRMRAYYGY</sequence>
<dbReference type="GO" id="GO:0003730">
    <property type="term" value="F:mRNA 3'-UTR binding"/>
    <property type="evidence" value="ECO:0007669"/>
    <property type="project" value="TreeGrafter"/>
</dbReference>
<gene>
    <name evidence="5" type="ORF">MYCIT1_LOCUS15386</name>
</gene>
<feature type="repeat" description="Pumilio" evidence="2">
    <location>
        <begin position="819"/>
        <end position="854"/>
    </location>
</feature>
<dbReference type="PANTHER" id="PTHR12537:SF48">
    <property type="entry name" value="MEIOTIC COILED-COIL PROTEIN 2"/>
    <property type="match status" value="1"/>
</dbReference>
<evidence type="ECO:0000313" key="6">
    <source>
        <dbReference type="Proteomes" id="UP001295794"/>
    </source>
</evidence>
<evidence type="ECO:0000313" key="5">
    <source>
        <dbReference type="EMBL" id="CAK5270730.1"/>
    </source>
</evidence>
<feature type="region of interest" description="Disordered" evidence="3">
    <location>
        <begin position="1"/>
        <end position="88"/>
    </location>
</feature>
<feature type="compositionally biased region" description="Low complexity" evidence="3">
    <location>
        <begin position="57"/>
        <end position="70"/>
    </location>
</feature>
<dbReference type="InterPro" id="IPR011989">
    <property type="entry name" value="ARM-like"/>
</dbReference>
<dbReference type="InterPro" id="IPR016024">
    <property type="entry name" value="ARM-type_fold"/>
</dbReference>
<dbReference type="PROSITE" id="PS50302">
    <property type="entry name" value="PUM"/>
    <property type="match status" value="3"/>
</dbReference>
<dbReference type="GO" id="GO:0010608">
    <property type="term" value="P:post-transcriptional regulation of gene expression"/>
    <property type="evidence" value="ECO:0007669"/>
    <property type="project" value="TreeGrafter"/>
</dbReference>
<accession>A0AAD2JZK0</accession>
<dbReference type="Pfam" id="PF00806">
    <property type="entry name" value="PUF"/>
    <property type="match status" value="5"/>
</dbReference>
<evidence type="ECO:0000256" key="3">
    <source>
        <dbReference type="SAM" id="MobiDB-lite"/>
    </source>
</evidence>
<feature type="compositionally biased region" description="Pro residues" evidence="3">
    <location>
        <begin position="41"/>
        <end position="53"/>
    </location>
</feature>
<dbReference type="InterPro" id="IPR001313">
    <property type="entry name" value="Pumilio_RNA-bd_rpt"/>
</dbReference>